<proteinExistence type="predicted"/>
<protein>
    <submittedName>
        <fullName evidence="1">Uncharacterized protein</fullName>
    </submittedName>
</protein>
<gene>
    <name evidence="1" type="ORF">HYH03_017279</name>
</gene>
<keyword evidence="2" id="KW-1185">Reference proteome</keyword>
<evidence type="ECO:0000313" key="2">
    <source>
        <dbReference type="Proteomes" id="UP000612055"/>
    </source>
</evidence>
<accession>A0A835XI92</accession>
<sequence>MGWTSWIIGQVVGTSIILGQLKRADIINVQPQSFKNEHARVVFSKTVSIGEDLSELIERGYAVLYERIYAPQPPPSGNKR</sequence>
<dbReference type="Proteomes" id="UP000612055">
    <property type="component" value="Unassembled WGS sequence"/>
</dbReference>
<dbReference type="OrthoDB" id="522620at2759"/>
<dbReference type="EMBL" id="JAEHOE010000163">
    <property type="protein sequence ID" value="KAG2483885.1"/>
    <property type="molecule type" value="Genomic_DNA"/>
</dbReference>
<name>A0A835XI92_9CHLO</name>
<organism evidence="1 2">
    <name type="scientific">Edaphochlamys debaryana</name>
    <dbReference type="NCBI Taxonomy" id="47281"/>
    <lineage>
        <taxon>Eukaryota</taxon>
        <taxon>Viridiplantae</taxon>
        <taxon>Chlorophyta</taxon>
        <taxon>core chlorophytes</taxon>
        <taxon>Chlorophyceae</taxon>
        <taxon>CS clade</taxon>
        <taxon>Chlamydomonadales</taxon>
        <taxon>Chlamydomonadales incertae sedis</taxon>
        <taxon>Edaphochlamys</taxon>
    </lineage>
</organism>
<dbReference type="AlphaFoldDB" id="A0A835XI92"/>
<evidence type="ECO:0000313" key="1">
    <source>
        <dbReference type="EMBL" id="KAG2483885.1"/>
    </source>
</evidence>
<reference evidence="1" key="1">
    <citation type="journal article" date="2020" name="bioRxiv">
        <title>Comparative genomics of Chlamydomonas.</title>
        <authorList>
            <person name="Craig R.J."/>
            <person name="Hasan A.R."/>
            <person name="Ness R.W."/>
            <person name="Keightley P.D."/>
        </authorList>
    </citation>
    <scope>NUCLEOTIDE SEQUENCE</scope>
    <source>
        <strain evidence="1">CCAP 11/70</strain>
    </source>
</reference>
<comment type="caution">
    <text evidence="1">The sequence shown here is derived from an EMBL/GenBank/DDBJ whole genome shotgun (WGS) entry which is preliminary data.</text>
</comment>